<keyword evidence="7" id="KW-1185">Reference proteome</keyword>
<evidence type="ECO:0000256" key="1">
    <source>
        <dbReference type="ARBA" id="ARBA00022723"/>
    </source>
</evidence>
<dbReference type="OrthoDB" id="9995434at2759"/>
<comment type="caution">
    <text evidence="6">The sequence shown here is derived from an EMBL/GenBank/DDBJ whole genome shotgun (WGS) entry which is preliminary data.</text>
</comment>
<evidence type="ECO:0000259" key="3">
    <source>
        <dbReference type="Pfam" id="PF00557"/>
    </source>
</evidence>
<dbReference type="Pfam" id="PF00557">
    <property type="entry name" value="Peptidase_M24"/>
    <property type="match status" value="1"/>
</dbReference>
<keyword evidence="1" id="KW-0479">Metal-binding</keyword>
<feature type="domain" description="Peptidase M24 C-terminal" evidence="5">
    <location>
        <begin position="627"/>
        <end position="689"/>
    </location>
</feature>
<dbReference type="Pfam" id="PF01321">
    <property type="entry name" value="Creatinase_N"/>
    <property type="match status" value="1"/>
</dbReference>
<dbReference type="AlphaFoldDB" id="A0A821PXT0"/>
<accession>A0A821PXT0</accession>
<dbReference type="PANTHER" id="PTHR43763:SF6">
    <property type="entry name" value="XAA-PRO AMINOPEPTIDASE 1"/>
    <property type="match status" value="1"/>
</dbReference>
<dbReference type="Pfam" id="PF16189">
    <property type="entry name" value="Creatinase_N_2"/>
    <property type="match status" value="1"/>
</dbReference>
<dbReference type="PANTHER" id="PTHR43763">
    <property type="entry name" value="XAA-PRO AMINOPEPTIDASE 1"/>
    <property type="match status" value="1"/>
</dbReference>
<dbReference type="InterPro" id="IPR036005">
    <property type="entry name" value="Creatinase/aminopeptidase-like"/>
</dbReference>
<dbReference type="GO" id="GO:0004177">
    <property type="term" value="F:aminopeptidase activity"/>
    <property type="evidence" value="ECO:0007669"/>
    <property type="project" value="UniProtKB-ARBA"/>
</dbReference>
<dbReference type="EMBL" id="CAJOBZ010000007">
    <property type="protein sequence ID" value="CAF4814593.1"/>
    <property type="molecule type" value="Genomic_DNA"/>
</dbReference>
<evidence type="ECO:0000313" key="7">
    <source>
        <dbReference type="Proteomes" id="UP000663880"/>
    </source>
</evidence>
<dbReference type="Pfam" id="PF16188">
    <property type="entry name" value="Peptidase_M24_C"/>
    <property type="match status" value="1"/>
</dbReference>
<proteinExistence type="predicted"/>
<dbReference type="InterPro" id="IPR032416">
    <property type="entry name" value="Peptidase_M24_C"/>
</dbReference>
<dbReference type="GO" id="GO:0046872">
    <property type="term" value="F:metal ion binding"/>
    <property type="evidence" value="ECO:0007669"/>
    <property type="project" value="UniProtKB-KW"/>
</dbReference>
<evidence type="ECO:0000256" key="2">
    <source>
        <dbReference type="ARBA" id="ARBA00022801"/>
    </source>
</evidence>
<dbReference type="InterPro" id="IPR000994">
    <property type="entry name" value="Pept_M24"/>
</dbReference>
<evidence type="ECO:0000259" key="4">
    <source>
        <dbReference type="Pfam" id="PF01321"/>
    </source>
</evidence>
<dbReference type="InterPro" id="IPR000587">
    <property type="entry name" value="Creatinase_N"/>
</dbReference>
<dbReference type="SUPFAM" id="SSF55920">
    <property type="entry name" value="Creatinase/aminopeptidase"/>
    <property type="match status" value="1"/>
</dbReference>
<protein>
    <recommendedName>
        <fullName evidence="8">Xaa-Pro aminopeptidase 1</fullName>
    </recommendedName>
</protein>
<gene>
    <name evidence="6" type="ORF">PMACD_LOCUS4245</name>
</gene>
<evidence type="ECO:0008006" key="8">
    <source>
        <dbReference type="Google" id="ProtNLM"/>
    </source>
</evidence>
<sequence>MRMAAQFLTPLPPLCRPSKKMTSARQTFSLGMGVGFVKCSAVRVAYAPPTTTAMPTTTQMTTPSMLQELTPPPPACPEASSLTNPLGKLRIAMKNSTYLDAFLVFYSDEHLSEEPSPDERRLEYISGWDGAGTAAVLAAGGAAIWVPAVNVRRAKMSLSCAWLVLDGDDPSQPTIAEWIGGTAIRNGRVGGDVRLTSFGEWQALSTSLQRENLQLVPQSTLLDQLWNQETDPMWKRPQFTRVVAMSHNSEFTGMSWREKLSSVRNELQAVGADAMIVTALDEVAWLLNLRGMDLPYAPLLKAFVLVTHRDVRIYVPAGKLMMPERDMLAAYNCYPNVVNCTSVKDYETVYSDLRKAVDLNKILIPTGGTFQRGASAAITQAITASKRLFQPSPIIYLKAQKNMAEIKGMKKAHLRDAVAMCTVLNYLEKKGKSNLNELLVGEKIDATRATQAGYRGLSMRTRVAFGPNAAEPEYQATNATNRRIFPNSTLIIQSGGQYEEGTTVVTRTLHYGKPSADERRAYTIVLRSLAAFSTLQAPSTLPAAHADPVARAPLWSFRQDYLLPTGHGVGAALNRREDPVVIDYRQDTNLHTFREGYFVTSEPAWHEPRKFGIKLSNVLEVVQRSSGYLGFKETTLLPYEPKLIDRNLLTDYEINWLNAYNKRIRETVGPELTAQGLTDVYYWVMNKTIEIELPSKNKKASNSAIIHNATALLICIFVVNAI</sequence>
<dbReference type="InterPro" id="IPR050422">
    <property type="entry name" value="X-Pro_aminopeptidase_P"/>
</dbReference>
<dbReference type="InterPro" id="IPR029149">
    <property type="entry name" value="Creatin/AminoP/Spt16_N"/>
</dbReference>
<name>A0A821PXT0_9NEOP</name>
<keyword evidence="2" id="KW-0378">Hydrolase</keyword>
<dbReference type="Proteomes" id="UP000663880">
    <property type="component" value="Unassembled WGS sequence"/>
</dbReference>
<feature type="domain" description="Creatinase N-terminal" evidence="4">
    <location>
        <begin position="87"/>
        <end position="225"/>
    </location>
</feature>
<reference evidence="6" key="1">
    <citation type="submission" date="2021-02" db="EMBL/GenBank/DDBJ databases">
        <authorList>
            <person name="Steward A R."/>
        </authorList>
    </citation>
    <scope>NUCLEOTIDE SEQUENCE</scope>
</reference>
<evidence type="ECO:0000259" key="5">
    <source>
        <dbReference type="Pfam" id="PF16188"/>
    </source>
</evidence>
<feature type="domain" description="Peptidase M24" evidence="3">
    <location>
        <begin position="408"/>
        <end position="621"/>
    </location>
</feature>
<dbReference type="GO" id="GO:0005737">
    <property type="term" value="C:cytoplasm"/>
    <property type="evidence" value="ECO:0007669"/>
    <property type="project" value="UniProtKB-ARBA"/>
</dbReference>
<organism evidence="6 7">
    <name type="scientific">Pieris macdunnoughi</name>
    <dbReference type="NCBI Taxonomy" id="345717"/>
    <lineage>
        <taxon>Eukaryota</taxon>
        <taxon>Metazoa</taxon>
        <taxon>Ecdysozoa</taxon>
        <taxon>Arthropoda</taxon>
        <taxon>Hexapoda</taxon>
        <taxon>Insecta</taxon>
        <taxon>Pterygota</taxon>
        <taxon>Neoptera</taxon>
        <taxon>Endopterygota</taxon>
        <taxon>Lepidoptera</taxon>
        <taxon>Glossata</taxon>
        <taxon>Ditrysia</taxon>
        <taxon>Papilionoidea</taxon>
        <taxon>Pieridae</taxon>
        <taxon>Pierinae</taxon>
        <taxon>Pieris</taxon>
    </lineage>
</organism>
<dbReference type="Gene3D" id="3.90.230.10">
    <property type="entry name" value="Creatinase/methionine aminopeptidase superfamily"/>
    <property type="match status" value="1"/>
</dbReference>
<dbReference type="Gene3D" id="3.40.350.10">
    <property type="entry name" value="Creatinase/prolidase N-terminal domain"/>
    <property type="match status" value="2"/>
</dbReference>
<evidence type="ECO:0000313" key="6">
    <source>
        <dbReference type="EMBL" id="CAF4814593.1"/>
    </source>
</evidence>
<dbReference type="SUPFAM" id="SSF53092">
    <property type="entry name" value="Creatinase/prolidase N-terminal domain"/>
    <property type="match status" value="1"/>
</dbReference>